<feature type="transmembrane region" description="Helical" evidence="1">
    <location>
        <begin position="33"/>
        <end position="51"/>
    </location>
</feature>
<dbReference type="Proteomes" id="UP000316253">
    <property type="component" value="Unassembled WGS sequence"/>
</dbReference>
<proteinExistence type="predicted"/>
<comment type="caution">
    <text evidence="2">The sequence shown here is derived from an EMBL/GenBank/DDBJ whole genome shotgun (WGS) entry which is preliminary data.</text>
</comment>
<evidence type="ECO:0000256" key="1">
    <source>
        <dbReference type="SAM" id="Phobius"/>
    </source>
</evidence>
<dbReference type="EMBL" id="VMFD01000005">
    <property type="protein sequence ID" value="TSC66479.1"/>
    <property type="molecule type" value="Genomic_DNA"/>
</dbReference>
<keyword evidence="1" id="KW-0812">Transmembrane</keyword>
<keyword evidence="1" id="KW-0472">Membrane</keyword>
<name>A0A554JDS9_9BACT</name>
<dbReference type="InterPro" id="IPR007060">
    <property type="entry name" value="FtsL/DivIC"/>
</dbReference>
<dbReference type="Pfam" id="PF04977">
    <property type="entry name" value="DivIC"/>
    <property type="match status" value="1"/>
</dbReference>
<dbReference type="AlphaFoldDB" id="A0A554JDS9"/>
<sequence>MVYNESMRLKDWLESLQQRFKRLRPLLPTLGEQLIVIAVSAYMIWAVGLSVRRNYATNLEILALEAELASLKQQASYYRYLIEYYKTATFKELKAREQLGYSQPGEKVVSVPVQPEDLPDHLRRQLEAEAAAKSPVLSNPAQWRNYFWGS</sequence>
<gene>
    <name evidence="2" type="ORF">CEO22_80</name>
</gene>
<keyword evidence="1" id="KW-1133">Transmembrane helix</keyword>
<organism evidence="2 3">
    <name type="scientific">Candidatus Berkelbacteria bacterium Gr01-1014_85</name>
    <dbReference type="NCBI Taxonomy" id="2017150"/>
    <lineage>
        <taxon>Bacteria</taxon>
        <taxon>Candidatus Berkelbacteria</taxon>
    </lineage>
</organism>
<protein>
    <recommendedName>
        <fullName evidence="4">Septum formation initiator</fullName>
    </recommendedName>
</protein>
<evidence type="ECO:0000313" key="3">
    <source>
        <dbReference type="Proteomes" id="UP000316253"/>
    </source>
</evidence>
<evidence type="ECO:0000313" key="2">
    <source>
        <dbReference type="EMBL" id="TSC66479.1"/>
    </source>
</evidence>
<accession>A0A554JDS9</accession>
<reference evidence="2 3" key="1">
    <citation type="submission" date="2017-08" db="EMBL/GenBank/DDBJ databases">
        <title>Mechanisms for carbon and nitrogen cycling indicate functional differentiation within the Candidate Phyla Radiation.</title>
        <authorList>
            <person name="Danczak R.E."/>
            <person name="Johnston M.D."/>
            <person name="Kenah C."/>
            <person name="Slattery M."/>
            <person name="Wrighton K.C."/>
            <person name="Wilkins M.J."/>
        </authorList>
    </citation>
    <scope>NUCLEOTIDE SEQUENCE [LARGE SCALE GENOMIC DNA]</scope>
    <source>
        <strain evidence="2">Gr01-1014_85</strain>
    </source>
</reference>
<evidence type="ECO:0008006" key="4">
    <source>
        <dbReference type="Google" id="ProtNLM"/>
    </source>
</evidence>